<gene>
    <name evidence="1" type="ORF">MSG28_001524</name>
</gene>
<name>A0ACC0KVA9_CHOFU</name>
<sequence>MDDDDEIDGSYYFPCSSVLFRCFVFVMLSFLFGLQVHTYLYGPKEGLDGSFNDIKYVVMQLTRGLSEVNRKHERLQSEMERVSSALPAVAAAAGRARDALGPALRPGRGFDLADYDRQLGDYALESAGARILDTGDTVGHFMYESPVSWALHLLTSWMCRECQSARAIIQPGALPGQCWAFKGAVGEATIRLLGTIYVTGFSVEHIPAHIDPTKEIMAAPRLIQLEGLRSRSDPTPHNFGTFEYNKEASPIQYFEVLQPSPRGFNIVRVKVLSNWGHPVYTCVYRVRVHGDLLPGQTPKNSIASEEDVNVENE</sequence>
<dbReference type="EMBL" id="CM046102">
    <property type="protein sequence ID" value="KAI8440117.1"/>
    <property type="molecule type" value="Genomic_DNA"/>
</dbReference>
<evidence type="ECO:0000313" key="2">
    <source>
        <dbReference type="Proteomes" id="UP001064048"/>
    </source>
</evidence>
<accession>A0ACC0KVA9</accession>
<dbReference type="Proteomes" id="UP001064048">
    <property type="component" value="Chromosome 2"/>
</dbReference>
<organism evidence="1 2">
    <name type="scientific">Choristoneura fumiferana</name>
    <name type="common">Spruce budworm moth</name>
    <name type="synonym">Archips fumiferana</name>
    <dbReference type="NCBI Taxonomy" id="7141"/>
    <lineage>
        <taxon>Eukaryota</taxon>
        <taxon>Metazoa</taxon>
        <taxon>Ecdysozoa</taxon>
        <taxon>Arthropoda</taxon>
        <taxon>Hexapoda</taxon>
        <taxon>Insecta</taxon>
        <taxon>Pterygota</taxon>
        <taxon>Neoptera</taxon>
        <taxon>Endopterygota</taxon>
        <taxon>Lepidoptera</taxon>
        <taxon>Glossata</taxon>
        <taxon>Ditrysia</taxon>
        <taxon>Tortricoidea</taxon>
        <taxon>Tortricidae</taxon>
        <taxon>Tortricinae</taxon>
        <taxon>Choristoneura</taxon>
    </lineage>
</organism>
<reference evidence="1 2" key="1">
    <citation type="journal article" date="2022" name="Genome Biol. Evol.">
        <title>The Spruce Budworm Genome: Reconstructing the Evolutionary History of Antifreeze Proteins.</title>
        <authorList>
            <person name="Beliveau C."/>
            <person name="Gagne P."/>
            <person name="Picq S."/>
            <person name="Vernygora O."/>
            <person name="Keeling C.I."/>
            <person name="Pinkney K."/>
            <person name="Doucet D."/>
            <person name="Wen F."/>
            <person name="Johnston J.S."/>
            <person name="Maaroufi H."/>
            <person name="Boyle B."/>
            <person name="Laroche J."/>
            <person name="Dewar K."/>
            <person name="Juretic N."/>
            <person name="Blackburn G."/>
            <person name="Nisole A."/>
            <person name="Brunet B."/>
            <person name="Brandao M."/>
            <person name="Lumley L."/>
            <person name="Duan J."/>
            <person name="Quan G."/>
            <person name="Lucarotti C.J."/>
            <person name="Roe A.D."/>
            <person name="Sperling F.A.H."/>
            <person name="Levesque R.C."/>
            <person name="Cusson M."/>
        </authorList>
    </citation>
    <scope>NUCLEOTIDE SEQUENCE [LARGE SCALE GENOMIC DNA]</scope>
    <source>
        <strain evidence="1">Glfc:IPQL:Cfum</strain>
    </source>
</reference>
<keyword evidence="2" id="KW-1185">Reference proteome</keyword>
<protein>
    <submittedName>
        <fullName evidence="1">Uncharacterized protein</fullName>
    </submittedName>
</protein>
<comment type="caution">
    <text evidence="1">The sequence shown here is derived from an EMBL/GenBank/DDBJ whole genome shotgun (WGS) entry which is preliminary data.</text>
</comment>
<proteinExistence type="predicted"/>
<evidence type="ECO:0000313" key="1">
    <source>
        <dbReference type="EMBL" id="KAI8440117.1"/>
    </source>
</evidence>